<evidence type="ECO:0000256" key="14">
    <source>
        <dbReference type="ARBA" id="ARBA00023303"/>
    </source>
</evidence>
<protein>
    <recommendedName>
        <fullName evidence="21">LITAF domain-containing protein</fullName>
    </recommendedName>
</protein>
<dbReference type="AlphaFoldDB" id="A0AA36CDI5"/>
<evidence type="ECO:0000259" key="21">
    <source>
        <dbReference type="PROSITE" id="PS51837"/>
    </source>
</evidence>
<evidence type="ECO:0000256" key="11">
    <source>
        <dbReference type="ARBA" id="ARBA00023180"/>
    </source>
</evidence>
<keyword evidence="10" id="KW-0675">Receptor</keyword>
<dbReference type="PROSITE" id="PS51837">
    <property type="entry name" value="LITAF"/>
    <property type="match status" value="1"/>
</dbReference>
<dbReference type="InterPro" id="IPR001828">
    <property type="entry name" value="ANF_lig-bd_rcpt"/>
</dbReference>
<evidence type="ECO:0000256" key="9">
    <source>
        <dbReference type="ARBA" id="ARBA00023136"/>
    </source>
</evidence>
<evidence type="ECO:0000256" key="18">
    <source>
        <dbReference type="PIRSR" id="PIRSR601508-3"/>
    </source>
</evidence>
<feature type="transmembrane region" description="Helical" evidence="19">
    <location>
        <begin position="566"/>
        <end position="592"/>
    </location>
</feature>
<dbReference type="InterPro" id="IPR001320">
    <property type="entry name" value="Iontro_rcpt_C"/>
</dbReference>
<evidence type="ECO:0000256" key="16">
    <source>
        <dbReference type="PIRSR" id="PIRSR601508-1"/>
    </source>
</evidence>
<keyword evidence="4" id="KW-1003">Cell membrane</keyword>
<dbReference type="Proteomes" id="UP001177023">
    <property type="component" value="Unassembled WGS sequence"/>
</dbReference>
<dbReference type="InterPro" id="IPR015683">
    <property type="entry name" value="Ionotropic_Glu_rcpt"/>
</dbReference>
<feature type="transmembrane region" description="Helical" evidence="19">
    <location>
        <begin position="486"/>
        <end position="506"/>
    </location>
</feature>
<feature type="signal peptide" evidence="20">
    <location>
        <begin position="1"/>
        <end position="18"/>
    </location>
</feature>
<keyword evidence="14" id="KW-0407">Ion channel</keyword>
<keyword evidence="12" id="KW-0628">Postsynaptic cell membrane</keyword>
<accession>A0AA36CDI5</accession>
<keyword evidence="9 19" id="KW-0472">Membrane</keyword>
<feature type="binding site" evidence="16">
    <location>
        <position position="447"/>
    </location>
    <ligand>
        <name>L-glutamate</name>
        <dbReference type="ChEBI" id="CHEBI:29985"/>
    </ligand>
</feature>
<gene>
    <name evidence="22" type="ORF">MSPICULIGERA_LOCUS4765</name>
</gene>
<dbReference type="PRINTS" id="PR00177">
    <property type="entry name" value="NMDARECEPTOR"/>
</dbReference>
<keyword evidence="6 19" id="KW-1133">Transmembrane helix</keyword>
<dbReference type="PANTHER" id="PTHR18966">
    <property type="entry name" value="IONOTROPIC GLUTAMATE RECEPTOR"/>
    <property type="match status" value="1"/>
</dbReference>
<keyword evidence="13" id="KW-1071">Ligand-gated ion channel</keyword>
<dbReference type="InterPro" id="IPR019594">
    <property type="entry name" value="Glu/Gly-bd"/>
</dbReference>
<dbReference type="SMART" id="SM00714">
    <property type="entry name" value="LITAF"/>
    <property type="match status" value="1"/>
</dbReference>
<keyword evidence="7" id="KW-0770">Synapse</keyword>
<keyword evidence="20" id="KW-0732">Signal</keyword>
<feature type="binding site" evidence="16">
    <location>
        <position position="667"/>
    </location>
    <ligand>
        <name>L-glutamate</name>
        <dbReference type="ChEBI" id="CHEBI:29985"/>
    </ligand>
</feature>
<comment type="similarity">
    <text evidence="2">Belongs to the glutamate-gated ion channel (TC 1.A.10.1) family.</text>
</comment>
<reference evidence="22" key="1">
    <citation type="submission" date="2023-06" db="EMBL/GenBank/DDBJ databases">
        <authorList>
            <person name="Delattre M."/>
        </authorList>
    </citation>
    <scope>NUCLEOTIDE SEQUENCE</scope>
    <source>
        <strain evidence="22">AF72</strain>
    </source>
</reference>
<name>A0AA36CDI5_9BILA</name>
<evidence type="ECO:0000256" key="1">
    <source>
        <dbReference type="ARBA" id="ARBA00004651"/>
    </source>
</evidence>
<evidence type="ECO:0000313" key="22">
    <source>
        <dbReference type="EMBL" id="CAJ0566150.1"/>
    </source>
</evidence>
<proteinExistence type="inferred from homology"/>
<evidence type="ECO:0000256" key="3">
    <source>
        <dbReference type="ARBA" id="ARBA00022448"/>
    </source>
</evidence>
<keyword evidence="23" id="KW-1185">Reference proteome</keyword>
<evidence type="ECO:0000256" key="20">
    <source>
        <dbReference type="SAM" id="SignalP"/>
    </source>
</evidence>
<feature type="site" description="Crucial to convey clamshell closure to channel opening" evidence="17">
    <location>
        <position position="599"/>
    </location>
</feature>
<feature type="transmembrane region" description="Helical" evidence="19">
    <location>
        <begin position="885"/>
        <end position="902"/>
    </location>
</feature>
<evidence type="ECO:0000256" key="4">
    <source>
        <dbReference type="ARBA" id="ARBA00022475"/>
    </source>
</evidence>
<evidence type="ECO:0000256" key="5">
    <source>
        <dbReference type="ARBA" id="ARBA00022692"/>
    </source>
</evidence>
<dbReference type="Pfam" id="PF10601">
    <property type="entry name" value="zf-LITAF-like"/>
    <property type="match status" value="1"/>
</dbReference>
<dbReference type="InterPro" id="IPR006629">
    <property type="entry name" value="LITAF"/>
</dbReference>
<comment type="subcellular location">
    <subcellularLocation>
        <location evidence="1">Cell membrane</location>
        <topology evidence="1">Multi-pass membrane protein</topology>
    </subcellularLocation>
    <subcellularLocation>
        <location evidence="15">Postsynaptic cell membrane</location>
    </subcellularLocation>
</comment>
<dbReference type="Gene3D" id="1.10.287.70">
    <property type="match status" value="1"/>
</dbReference>
<keyword evidence="18" id="KW-1015">Disulfide bond</keyword>
<dbReference type="Pfam" id="PF10613">
    <property type="entry name" value="Lig_chan-Glu_bd"/>
    <property type="match status" value="1"/>
</dbReference>
<keyword evidence="3" id="KW-0813">Transport</keyword>
<feature type="site" description="Interaction with the cone snail toxin Con-ikot-ikot" evidence="17">
    <location>
        <position position="629"/>
    </location>
</feature>
<dbReference type="Gene3D" id="3.40.190.10">
    <property type="entry name" value="Periplasmic binding protein-like II"/>
    <property type="match status" value="2"/>
</dbReference>
<dbReference type="Pfam" id="PF00060">
    <property type="entry name" value="Lig_chan"/>
    <property type="match status" value="1"/>
</dbReference>
<dbReference type="SMART" id="SM00079">
    <property type="entry name" value="PBPe"/>
    <property type="match status" value="1"/>
</dbReference>
<evidence type="ECO:0000256" key="6">
    <source>
        <dbReference type="ARBA" id="ARBA00022989"/>
    </source>
</evidence>
<evidence type="ECO:0000256" key="12">
    <source>
        <dbReference type="ARBA" id="ARBA00023257"/>
    </source>
</evidence>
<dbReference type="SUPFAM" id="SSF53822">
    <property type="entry name" value="Periplasmic binding protein-like I"/>
    <property type="match status" value="1"/>
</dbReference>
<dbReference type="GO" id="GO:0045211">
    <property type="term" value="C:postsynaptic membrane"/>
    <property type="evidence" value="ECO:0007669"/>
    <property type="project" value="UniProtKB-SubCell"/>
</dbReference>
<dbReference type="SUPFAM" id="SSF53850">
    <property type="entry name" value="Periplasmic binding protein-like II"/>
    <property type="match status" value="1"/>
</dbReference>
<keyword evidence="11" id="KW-0325">Glycoprotein</keyword>
<feature type="chain" id="PRO_5041226317" description="LITAF domain-containing protein" evidence="20">
    <location>
        <begin position="19"/>
        <end position="941"/>
    </location>
</feature>
<feature type="binding site" evidence="16">
    <location>
        <position position="442"/>
    </location>
    <ligand>
        <name>L-glutamate</name>
        <dbReference type="ChEBI" id="CHEBI:29985"/>
    </ligand>
</feature>
<feature type="domain" description="LITAF" evidence="21">
    <location>
        <begin position="850"/>
        <end position="933"/>
    </location>
</feature>
<dbReference type="EMBL" id="CATQJA010001171">
    <property type="protein sequence ID" value="CAJ0566150.1"/>
    <property type="molecule type" value="Genomic_DNA"/>
</dbReference>
<dbReference type="Gene3D" id="3.40.50.2300">
    <property type="match status" value="1"/>
</dbReference>
<evidence type="ECO:0000256" key="2">
    <source>
        <dbReference type="ARBA" id="ARBA00008685"/>
    </source>
</evidence>
<organism evidence="22 23">
    <name type="scientific">Mesorhabditis spiculigera</name>
    <dbReference type="NCBI Taxonomy" id="96644"/>
    <lineage>
        <taxon>Eukaryota</taxon>
        <taxon>Metazoa</taxon>
        <taxon>Ecdysozoa</taxon>
        <taxon>Nematoda</taxon>
        <taxon>Chromadorea</taxon>
        <taxon>Rhabditida</taxon>
        <taxon>Rhabditina</taxon>
        <taxon>Rhabditomorpha</taxon>
        <taxon>Rhabditoidea</taxon>
        <taxon>Rhabditidae</taxon>
        <taxon>Mesorhabditinae</taxon>
        <taxon>Mesorhabditis</taxon>
    </lineage>
</organism>
<feature type="transmembrane region" description="Helical" evidence="19">
    <location>
        <begin position="753"/>
        <end position="774"/>
    </location>
</feature>
<keyword evidence="8" id="KW-0406">Ion transport</keyword>
<evidence type="ECO:0000256" key="15">
    <source>
        <dbReference type="ARBA" id="ARBA00034100"/>
    </source>
</evidence>
<dbReference type="GO" id="GO:0015276">
    <property type="term" value="F:ligand-gated monoatomic ion channel activity"/>
    <property type="evidence" value="ECO:0007669"/>
    <property type="project" value="InterPro"/>
</dbReference>
<dbReference type="InterPro" id="IPR001508">
    <property type="entry name" value="Iono_Glu_rcpt_met"/>
</dbReference>
<evidence type="ECO:0000256" key="17">
    <source>
        <dbReference type="PIRSR" id="PIRSR601508-2"/>
    </source>
</evidence>
<dbReference type="FunFam" id="3.40.190.10:FF:000010">
    <property type="entry name" value="glutamate receptor ionotropic, NMDA 1 isoform X1"/>
    <property type="match status" value="1"/>
</dbReference>
<evidence type="ECO:0000256" key="19">
    <source>
        <dbReference type="SAM" id="Phobius"/>
    </source>
</evidence>
<evidence type="ECO:0000313" key="23">
    <source>
        <dbReference type="Proteomes" id="UP001177023"/>
    </source>
</evidence>
<feature type="disulfide bond" evidence="18">
    <location>
        <begin position="679"/>
        <end position="734"/>
    </location>
</feature>
<dbReference type="SUPFAM" id="SSF81324">
    <property type="entry name" value="Voltage-gated potassium channels"/>
    <property type="match status" value="1"/>
</dbReference>
<comment type="caution">
    <text evidence="22">The sequence shown here is derived from an EMBL/GenBank/DDBJ whole genome shotgun (WGS) entry which is preliminary data.</text>
</comment>
<evidence type="ECO:0000256" key="8">
    <source>
        <dbReference type="ARBA" id="ARBA00023065"/>
    </source>
</evidence>
<evidence type="ECO:0000256" key="10">
    <source>
        <dbReference type="ARBA" id="ARBA00023170"/>
    </source>
</evidence>
<dbReference type="InterPro" id="IPR028082">
    <property type="entry name" value="Peripla_BP_I"/>
</dbReference>
<dbReference type="GO" id="GO:0038023">
    <property type="term" value="F:signaling receptor activity"/>
    <property type="evidence" value="ECO:0007669"/>
    <property type="project" value="InterPro"/>
</dbReference>
<evidence type="ECO:0000256" key="7">
    <source>
        <dbReference type="ARBA" id="ARBA00023018"/>
    </source>
</evidence>
<sequence>MLLYFATLILYLQNSIDSSVATKRHKISVLIFGAPKFEDTVHFVQDYLSLVSTTAFTLGLYQVPVVAGMVRDEDFGQKLVYPSFIRPTPSFSDEAHVFLFLLEKLNYRQVSLIHVKGDRNGAAFKLAFRQKRKIFKIHVQSYVEVELNEELNNTIAEKFEEITSNIIVLFAKKKAAETIFSACPQLTSGGKLWLMNEEAMKAVNSPIAVGDGVAGLQPPTTCEKDANAKGVDLWSTIQAPLIYRYFCSPASSRLFFNEVCAREAINYDLLNKSPDGIRYIGNVTDDILKLDEWKIFWPGATAKPLEITLPRHLRVVTVDDPPFVYAIPIQNLSLCDELGEQEIRLSDDGSINIAGPWYPCPKRVPNTRRSDPFCCAGYAIDLLSNMSLPETGSWLDTSFSFSLHLNESYGVVTAHPQDGMLLSGALGELVFDLADMAVGGMTINPERERFIDFSEPWLYHGIRVMEKSNPRGSPMQSFLQPMKSSLWGALSVSVLLVGCVIFLLDFHSPFDRFYKLDAGGLDPQDPFLKQAQDDRVDFGEAMWFVWGVLLNSGVSEKTPRSFSARVLGIVWCGFCMIIVASYTANLAAFLVLDQPEKGLTGIADPRLRNPSTNFSAATVLNSNVYQYFKRHVELSTMFRKMEAHNVHKPGDAINALLNGSLDAFIWDSSRLEFEASRRCSLRTRGSLFGRSAYGIGLQRNSPWTQHITAAVLRMTESGQMEALDKKWISIPSQCAVDAHKSPARLGLTNMRDVFVLVTAGVVAGCFFSAIEVIYGRKRALKGRRNEIAKRYFTKWQKLTDNRGSRQFPRRYQLMRPVIRRGFAGKEAVALDECRRKLIARQMRIPPVDVRIEGDFVPSYRYGRVPIITFCSRCRQLIETETREETGIFAVWLCIALACLLLWPCAPLPCFLPICQDIAHICPHCRHVQGRARRGRRPKFYV</sequence>
<keyword evidence="5 19" id="KW-0812">Transmembrane</keyword>
<feature type="non-terminal residue" evidence="22">
    <location>
        <position position="941"/>
    </location>
</feature>
<evidence type="ECO:0000256" key="13">
    <source>
        <dbReference type="ARBA" id="ARBA00023286"/>
    </source>
</evidence>
<dbReference type="Pfam" id="PF01094">
    <property type="entry name" value="ANF_receptor"/>
    <property type="match status" value="1"/>
</dbReference>